<dbReference type="SUPFAM" id="SSF47781">
    <property type="entry name" value="RuvA domain 2-like"/>
    <property type="match status" value="1"/>
</dbReference>
<organism evidence="1 2">
    <name type="scientific">candidate division LCP-89 bacterium B3_LCP</name>
    <dbReference type="NCBI Taxonomy" id="2012998"/>
    <lineage>
        <taxon>Bacteria</taxon>
        <taxon>Pseudomonadati</taxon>
        <taxon>Bacteria division LCP-89</taxon>
    </lineage>
</organism>
<comment type="caution">
    <text evidence="1">The sequence shown here is derived from an EMBL/GenBank/DDBJ whole genome shotgun (WGS) entry which is preliminary data.</text>
</comment>
<dbReference type="InterPro" id="IPR010994">
    <property type="entry name" value="RuvA_2-like"/>
</dbReference>
<dbReference type="Proteomes" id="UP000319619">
    <property type="component" value="Unassembled WGS sequence"/>
</dbReference>
<dbReference type="Pfam" id="PF12836">
    <property type="entry name" value="HHH_3"/>
    <property type="match status" value="1"/>
</dbReference>
<proteinExistence type="predicted"/>
<dbReference type="InterPro" id="IPR051675">
    <property type="entry name" value="Endo/Exo/Phosphatase_dom_1"/>
</dbReference>
<dbReference type="PANTHER" id="PTHR21180">
    <property type="entry name" value="ENDONUCLEASE/EXONUCLEASE/PHOSPHATASE FAMILY DOMAIN-CONTAINING PROTEIN 1"/>
    <property type="match status" value="1"/>
</dbReference>
<dbReference type="AlphaFoldDB" id="A0A532UXV2"/>
<protein>
    <recommendedName>
        <fullName evidence="3">Helix-hairpin-helix DNA-binding motif class 1 domain-containing protein</fullName>
    </recommendedName>
</protein>
<sequence>MLWNHRNLLITTVFSISILSANVPVLNAQTEIDAVPWRLESGEQVDIPHRDKIDLNTADLEELLTVPLLNKTAALAIIAYRQLIGSFISIDDIRNIPGIDEGTFRVLGEYCYVQAPEEKTDIKYLIKYQQDDPLSDNVDKSPCRLGQKLTVKSDRGIEIGMGMEKDPGEEQFWDHSSFSMKIPLRNTGGDIFIGDYVLGFNHGLVIRTRRNMGLTSIAEGNLKSWPNGLRRYSSWDENIALRGVGLSYKILKPLEVDAWFSSRMRDAYLNSDDKITSFYLSGLHRTATEISHQDACQEDAWGAHLNWSIPHANLEAGATVAGLLWDHPFALGNEDLSSVSAGSFHIKYRDTDLTSMLETASDNRGNLAGIADVQSRSKWLRSALAIYHIDSDYFAPLASGLDFDQGKLNNRQGLYSHIIAVSHLSELTGFVHLYRFPRRTSDESWGGSDFSLRYGQKFPHILQMMVRSRWTQEEDIESSMKTSHWRMYGSVKTKLKGKGYLRAFSQACTSKQAEGVGALLGIDGTVVLNNHALFHLKTRCQAGYYNAGDYALRLYWAQYDQSRTIRFRPLWGEGVVLELSLNTSHREWGGLGFYALWDQSGRASGRQAYRTFSAVYSLSR</sequence>
<dbReference type="Gene3D" id="1.10.150.280">
    <property type="entry name" value="AF1531-like domain"/>
    <property type="match status" value="1"/>
</dbReference>
<dbReference type="EMBL" id="NJBN01000007">
    <property type="protein sequence ID" value="TKJ39773.1"/>
    <property type="molecule type" value="Genomic_DNA"/>
</dbReference>
<evidence type="ECO:0008006" key="3">
    <source>
        <dbReference type="Google" id="ProtNLM"/>
    </source>
</evidence>
<evidence type="ECO:0000313" key="2">
    <source>
        <dbReference type="Proteomes" id="UP000319619"/>
    </source>
</evidence>
<evidence type="ECO:0000313" key="1">
    <source>
        <dbReference type="EMBL" id="TKJ39773.1"/>
    </source>
</evidence>
<dbReference type="GO" id="GO:0015627">
    <property type="term" value="C:type II protein secretion system complex"/>
    <property type="evidence" value="ECO:0007669"/>
    <property type="project" value="TreeGrafter"/>
</dbReference>
<accession>A0A532UXV2</accession>
<dbReference type="GO" id="GO:0015628">
    <property type="term" value="P:protein secretion by the type II secretion system"/>
    <property type="evidence" value="ECO:0007669"/>
    <property type="project" value="TreeGrafter"/>
</dbReference>
<reference evidence="1 2" key="1">
    <citation type="submission" date="2017-06" db="EMBL/GenBank/DDBJ databases">
        <title>Novel microbial phyla capable of carbon fixation and sulfur reduction in deep-sea sediments.</title>
        <authorList>
            <person name="Huang J."/>
            <person name="Baker B."/>
            <person name="Wang Y."/>
        </authorList>
    </citation>
    <scope>NUCLEOTIDE SEQUENCE [LARGE SCALE GENOMIC DNA]</scope>
    <source>
        <strain evidence="1">B3_LCP</strain>
    </source>
</reference>
<dbReference type="PANTHER" id="PTHR21180:SF32">
    <property type="entry name" value="ENDONUCLEASE_EXONUCLEASE_PHOSPHATASE FAMILY DOMAIN-CONTAINING PROTEIN 1"/>
    <property type="match status" value="1"/>
</dbReference>
<gene>
    <name evidence="1" type="ORF">CEE37_10880</name>
</gene>
<name>A0A532UXV2_UNCL8</name>